<evidence type="ECO:0000313" key="2">
    <source>
        <dbReference type="Proteomes" id="UP000182347"/>
    </source>
</evidence>
<accession>A0A1G9SW89</accession>
<name>A0A1G9SW89_9BACI</name>
<proteinExistence type="predicted"/>
<evidence type="ECO:0008006" key="3">
    <source>
        <dbReference type="Google" id="ProtNLM"/>
    </source>
</evidence>
<dbReference type="RefSeq" id="WP_074599181.1">
    <property type="nucleotide sequence ID" value="NZ_FNHF01000003.1"/>
</dbReference>
<keyword evidence="2" id="KW-1185">Reference proteome</keyword>
<evidence type="ECO:0000313" key="1">
    <source>
        <dbReference type="EMBL" id="SDM39654.1"/>
    </source>
</evidence>
<dbReference type="EMBL" id="FNHF01000003">
    <property type="protein sequence ID" value="SDM39654.1"/>
    <property type="molecule type" value="Genomic_DNA"/>
</dbReference>
<reference evidence="2" key="1">
    <citation type="submission" date="2016-10" db="EMBL/GenBank/DDBJ databases">
        <authorList>
            <person name="Varghese N."/>
            <person name="Submissions S."/>
        </authorList>
    </citation>
    <scope>NUCLEOTIDE SEQUENCE [LARGE SCALE GENOMIC DNA]</scope>
    <source>
        <strain evidence="2">CGMCC 1.6199</strain>
    </source>
</reference>
<sequence>MIVRREDDQWEIIKQHDHAYLSFQIASHWKSDAFPHPALKQDVLYAIRHHDRAWIPLDQQIVWNVAEQRPYDFTDYPLEEKLLAYSRGIDQVAEQTPYGAILCSIHYASFFATNKGGSPRIAAFLHHEQERRQRLASSLTVASLEEAIQSHYRILQFCDDLSLYATLNPPGAKKSEEIGWFRDGFRQEFRFAPHGMMAQWLTDSDIQVKPFPFISEFEVKVPAARVSLESSQAAVEWVNGSNDYRIFRFSSG</sequence>
<gene>
    <name evidence="1" type="ORF">SAMN05216244_2341</name>
</gene>
<protein>
    <recommendedName>
        <fullName evidence="3">DUF3891 domain-containing protein</fullName>
    </recommendedName>
</protein>
<dbReference type="InterPro" id="IPR024992">
    <property type="entry name" value="DUF3891"/>
</dbReference>
<dbReference type="Proteomes" id="UP000182347">
    <property type="component" value="Unassembled WGS sequence"/>
</dbReference>
<dbReference type="Pfam" id="PF13030">
    <property type="entry name" value="DUF3891"/>
    <property type="match status" value="1"/>
</dbReference>
<dbReference type="AlphaFoldDB" id="A0A1G9SW89"/>
<organism evidence="1 2">
    <name type="scientific">Sediminibacillus halophilus</name>
    <dbReference type="NCBI Taxonomy" id="482461"/>
    <lineage>
        <taxon>Bacteria</taxon>
        <taxon>Bacillati</taxon>
        <taxon>Bacillota</taxon>
        <taxon>Bacilli</taxon>
        <taxon>Bacillales</taxon>
        <taxon>Bacillaceae</taxon>
        <taxon>Sediminibacillus</taxon>
    </lineage>
</organism>
<dbReference type="STRING" id="482461.SAMN05216244_2341"/>